<accession>A0AAE1I3J0</accession>
<feature type="compositionally biased region" description="Polar residues" evidence="2">
    <location>
        <begin position="396"/>
        <end position="412"/>
    </location>
</feature>
<organism evidence="4 5">
    <name type="scientific">Frankliniella fusca</name>
    <dbReference type="NCBI Taxonomy" id="407009"/>
    <lineage>
        <taxon>Eukaryota</taxon>
        <taxon>Metazoa</taxon>
        <taxon>Ecdysozoa</taxon>
        <taxon>Arthropoda</taxon>
        <taxon>Hexapoda</taxon>
        <taxon>Insecta</taxon>
        <taxon>Pterygota</taxon>
        <taxon>Neoptera</taxon>
        <taxon>Paraneoptera</taxon>
        <taxon>Thysanoptera</taxon>
        <taxon>Terebrantia</taxon>
        <taxon>Thripoidea</taxon>
        <taxon>Thripidae</taxon>
        <taxon>Frankliniella</taxon>
    </lineage>
</organism>
<dbReference type="PROSITE" id="PS50157">
    <property type="entry name" value="ZINC_FINGER_C2H2_2"/>
    <property type="match status" value="1"/>
</dbReference>
<dbReference type="SMART" id="SM00355">
    <property type="entry name" value="ZnF_C2H2"/>
    <property type="match status" value="1"/>
</dbReference>
<dbReference type="EMBL" id="JAHWGI010001435">
    <property type="protein sequence ID" value="KAK3932368.1"/>
    <property type="molecule type" value="Genomic_DNA"/>
</dbReference>
<sequence length="457" mass="49772">MSSDDLFDDNTGPALSGNLSPPSLGSTPIDYSGVVGNAAIVNEITSPEASEGSTTGYKCSECGKVLKTRSGMTRHLMLHKLNHYNARKPLEDFVLSSLPDIYKEVINVIEQEPAICSMGSQKKEFVAGLTANTNSPEVSELVETISRPIIELVLVRSKVMPSSQYEEALRKVNVLLTDSVFCESVKRKLISCVSNELRDTPESVLRSLSNDEFLNSRLWKEKSVSLSDPAFKLFLGIEEIIQSFQNAGCACNSDIVFDSLINVENLVLLNNMRVLSSGILSEDLALSFLQDLIKNLVSLSGKLDANRKLLKVSKKQKPSTVSLRTNLKRNPAGPVEDNPDDPYPASSSSGSKGTRTTPVEGLSEKQPETSRVRKSKPKSPSAALSSMLVAGPSGVAQPTQLRSRSYPSTSQDSSTQSRKQPSRSSSKHSQDSATESRKQPTRSSSRQRSLRSKNSEK</sequence>
<keyword evidence="1" id="KW-0863">Zinc-finger</keyword>
<protein>
    <submittedName>
        <fullName evidence="4">PR domain zinc finger protein 15</fullName>
    </submittedName>
</protein>
<keyword evidence="5" id="KW-1185">Reference proteome</keyword>
<keyword evidence="1" id="KW-0862">Zinc</keyword>
<dbReference type="PROSITE" id="PS00028">
    <property type="entry name" value="ZINC_FINGER_C2H2_1"/>
    <property type="match status" value="1"/>
</dbReference>
<keyword evidence="1" id="KW-0479">Metal-binding</keyword>
<feature type="domain" description="C2H2-type" evidence="3">
    <location>
        <begin position="57"/>
        <end position="79"/>
    </location>
</feature>
<evidence type="ECO:0000313" key="4">
    <source>
        <dbReference type="EMBL" id="KAK3932368.1"/>
    </source>
</evidence>
<dbReference type="GO" id="GO:0008270">
    <property type="term" value="F:zinc ion binding"/>
    <property type="evidence" value="ECO:0007669"/>
    <property type="project" value="UniProtKB-KW"/>
</dbReference>
<feature type="compositionally biased region" description="Basic and acidic residues" evidence="2">
    <location>
        <begin position="362"/>
        <end position="371"/>
    </location>
</feature>
<evidence type="ECO:0000256" key="1">
    <source>
        <dbReference type="PROSITE-ProRule" id="PRU00042"/>
    </source>
</evidence>
<feature type="compositionally biased region" description="Low complexity" evidence="2">
    <location>
        <begin position="413"/>
        <end position="424"/>
    </location>
</feature>
<comment type="caution">
    <text evidence="4">The sequence shown here is derived from an EMBL/GenBank/DDBJ whole genome shotgun (WGS) entry which is preliminary data.</text>
</comment>
<dbReference type="AlphaFoldDB" id="A0AAE1I3J0"/>
<name>A0AAE1I3J0_9NEOP</name>
<feature type="compositionally biased region" description="Low complexity" evidence="2">
    <location>
        <begin position="12"/>
        <end position="23"/>
    </location>
</feature>
<dbReference type="Proteomes" id="UP001219518">
    <property type="component" value="Unassembled WGS sequence"/>
</dbReference>
<reference evidence="4" key="1">
    <citation type="submission" date="2021-07" db="EMBL/GenBank/DDBJ databases">
        <authorList>
            <person name="Catto M.A."/>
            <person name="Jacobson A."/>
            <person name="Kennedy G."/>
            <person name="Labadie P."/>
            <person name="Hunt B.G."/>
            <person name="Srinivasan R."/>
        </authorList>
    </citation>
    <scope>NUCLEOTIDE SEQUENCE</scope>
    <source>
        <strain evidence="4">PL_HMW_Pooled</strain>
        <tissue evidence="4">Head</tissue>
    </source>
</reference>
<feature type="region of interest" description="Disordered" evidence="2">
    <location>
        <begin position="315"/>
        <end position="457"/>
    </location>
</feature>
<reference evidence="4" key="2">
    <citation type="journal article" date="2023" name="BMC Genomics">
        <title>Pest status, molecular evolution, and epigenetic factors derived from the genome assembly of Frankliniella fusca, a thysanopteran phytovirus vector.</title>
        <authorList>
            <person name="Catto M.A."/>
            <person name="Labadie P.E."/>
            <person name="Jacobson A.L."/>
            <person name="Kennedy G.G."/>
            <person name="Srinivasan R."/>
            <person name="Hunt B.G."/>
        </authorList>
    </citation>
    <scope>NUCLEOTIDE SEQUENCE</scope>
    <source>
        <strain evidence="4">PL_HMW_Pooled</strain>
    </source>
</reference>
<evidence type="ECO:0000259" key="3">
    <source>
        <dbReference type="PROSITE" id="PS50157"/>
    </source>
</evidence>
<gene>
    <name evidence="4" type="ORF">KUF71_012441</name>
</gene>
<feature type="region of interest" description="Disordered" evidence="2">
    <location>
        <begin position="1"/>
        <end position="23"/>
    </location>
</feature>
<dbReference type="InterPro" id="IPR013087">
    <property type="entry name" value="Znf_C2H2_type"/>
</dbReference>
<evidence type="ECO:0000256" key="2">
    <source>
        <dbReference type="SAM" id="MobiDB-lite"/>
    </source>
</evidence>
<proteinExistence type="predicted"/>
<evidence type="ECO:0000313" key="5">
    <source>
        <dbReference type="Proteomes" id="UP001219518"/>
    </source>
</evidence>
<feature type="compositionally biased region" description="Basic and acidic residues" evidence="2">
    <location>
        <begin position="428"/>
        <end position="438"/>
    </location>
</feature>